<evidence type="ECO:0000313" key="4">
    <source>
        <dbReference type="EMBL" id="SFX90683.1"/>
    </source>
</evidence>
<dbReference type="Proteomes" id="UP000182489">
    <property type="component" value="Unassembled WGS sequence"/>
</dbReference>
<dbReference type="RefSeq" id="WP_072454921.1">
    <property type="nucleotide sequence ID" value="NZ_FPKH01000004.1"/>
</dbReference>
<dbReference type="GO" id="GO:0004252">
    <property type="term" value="F:serine-type endopeptidase activity"/>
    <property type="evidence" value="ECO:0007669"/>
    <property type="project" value="TreeGrafter"/>
</dbReference>
<sequence length="673" mass="73785">MPQAFLRLLHILAACASLFALSAQAHTAVAPPPLSAFFANPEFSGPQLSPDARHLAVKVSGANNRERLAIVNLLDNSIKVVAQFSDVDVGDVEWVNNERLILNTRDRQTAPGDMRFGPGLFAVNRDGSNFRQLAARSAMPDASTSIYKLLPWHTYLTGQRGAQDSQAVYVRSTVYASTGEVDYEGLRQLDTLTGRSTAVKPPGKVRRWLLDQHGEPSLAVTRERNIESVQYLDPASGAWRTLAQFDAYLGGPDAFTPLSFGPDGTLYVSARMGSDTLSVHAYDLAGSRIVPTPIISLDGYDFSGSLIVGQGKLLGVRHLSDARATRWFDPAMTATQARIDALLPSTINLVSLAARPATPFMLVTSYSDRQPGKFSLFNSDTGKLSIIGEAQPLIEPAQMSEQQLVRYKARDGLSIPAWLTVPATTSGEQLPLVVLVHGGPYVRGSSWQWNAEVQFLASRGYAVLQPEFRGSTGFGAKHFRAGWKQWGLKMQDDLADGARWAIAEGIADPRRICIAGASYGGYAALMGLVNDPDLFRCAIDWVGVTDINLLYSGHWSFKSDLGDDWKQYGMPELIGDRMANAAQFQATSPIAQAARITQPLLLAYGAADQRVPLYHGRQFYAAVKQHNRDVEWVVYDEEGHGWTLPKNRIDFWGRVEKFLDRTIGKDSAPAKKE</sequence>
<feature type="chain" id="PRO_5044337343" evidence="2">
    <location>
        <begin position="26"/>
        <end position="673"/>
    </location>
</feature>
<proteinExistence type="predicted"/>
<gene>
    <name evidence="4" type="ORF">SAMN03097694_3668</name>
</gene>
<dbReference type="EMBL" id="FPKH01000004">
    <property type="protein sequence ID" value="SFX90683.1"/>
    <property type="molecule type" value="Genomic_DNA"/>
</dbReference>
<organism evidence="4 5">
    <name type="scientific">Janthinobacterium lividum</name>
    <dbReference type="NCBI Taxonomy" id="29581"/>
    <lineage>
        <taxon>Bacteria</taxon>
        <taxon>Pseudomonadati</taxon>
        <taxon>Pseudomonadota</taxon>
        <taxon>Betaproteobacteria</taxon>
        <taxon>Burkholderiales</taxon>
        <taxon>Oxalobacteraceae</taxon>
        <taxon>Janthinobacterium</taxon>
    </lineage>
</organism>
<dbReference type="InterPro" id="IPR001375">
    <property type="entry name" value="Peptidase_S9_cat"/>
</dbReference>
<protein>
    <submittedName>
        <fullName evidence="4">Dipeptidyl aminopeptidase/acylaminoacyl peptidase</fullName>
    </submittedName>
</protein>
<evidence type="ECO:0000313" key="5">
    <source>
        <dbReference type="Proteomes" id="UP000182489"/>
    </source>
</evidence>
<keyword evidence="2" id="KW-0732">Signal</keyword>
<keyword evidence="4" id="KW-0031">Aminopeptidase</keyword>
<accession>A0AB38CB11</accession>
<dbReference type="AlphaFoldDB" id="A0AB38CB11"/>
<keyword evidence="4" id="KW-0645">Protease</keyword>
<dbReference type="PANTHER" id="PTHR42776">
    <property type="entry name" value="SERINE PEPTIDASE S9 FAMILY MEMBER"/>
    <property type="match status" value="1"/>
</dbReference>
<dbReference type="SUPFAM" id="SSF69322">
    <property type="entry name" value="Tricorn protease domain 2"/>
    <property type="match status" value="1"/>
</dbReference>
<dbReference type="GO" id="GO:0006508">
    <property type="term" value="P:proteolysis"/>
    <property type="evidence" value="ECO:0007669"/>
    <property type="project" value="InterPro"/>
</dbReference>
<dbReference type="SUPFAM" id="SSF53474">
    <property type="entry name" value="alpha/beta-Hydrolases"/>
    <property type="match status" value="1"/>
</dbReference>
<dbReference type="PANTHER" id="PTHR42776:SF27">
    <property type="entry name" value="DIPEPTIDYL PEPTIDASE FAMILY MEMBER 6"/>
    <property type="match status" value="1"/>
</dbReference>
<dbReference type="GO" id="GO:0004177">
    <property type="term" value="F:aminopeptidase activity"/>
    <property type="evidence" value="ECO:0007669"/>
    <property type="project" value="UniProtKB-KW"/>
</dbReference>
<reference evidence="4 5" key="1">
    <citation type="submission" date="2016-11" db="EMBL/GenBank/DDBJ databases">
        <authorList>
            <person name="Varghese N."/>
            <person name="Submissions S."/>
        </authorList>
    </citation>
    <scope>NUCLEOTIDE SEQUENCE [LARGE SCALE GENOMIC DNA]</scope>
    <source>
        <strain evidence="4 5">NFR18</strain>
    </source>
</reference>
<comment type="caution">
    <text evidence="4">The sequence shown here is derived from an EMBL/GenBank/DDBJ whole genome shotgun (WGS) entry which is preliminary data.</text>
</comment>
<dbReference type="InterPro" id="IPR029058">
    <property type="entry name" value="AB_hydrolase_fold"/>
</dbReference>
<dbReference type="Gene3D" id="3.40.50.1820">
    <property type="entry name" value="alpha/beta hydrolase"/>
    <property type="match status" value="1"/>
</dbReference>
<feature type="signal peptide" evidence="2">
    <location>
        <begin position="1"/>
        <end position="25"/>
    </location>
</feature>
<dbReference type="Pfam" id="PF00326">
    <property type="entry name" value="Peptidase_S9"/>
    <property type="match status" value="1"/>
</dbReference>
<name>A0AB38CB11_9BURK</name>
<evidence type="ECO:0000256" key="1">
    <source>
        <dbReference type="ARBA" id="ARBA00022801"/>
    </source>
</evidence>
<evidence type="ECO:0000256" key="2">
    <source>
        <dbReference type="SAM" id="SignalP"/>
    </source>
</evidence>
<feature type="domain" description="Peptidase S9 prolyl oligopeptidase catalytic" evidence="3">
    <location>
        <begin position="447"/>
        <end position="665"/>
    </location>
</feature>
<keyword evidence="1" id="KW-0378">Hydrolase</keyword>
<evidence type="ECO:0000259" key="3">
    <source>
        <dbReference type="Pfam" id="PF00326"/>
    </source>
</evidence>